<organism evidence="2 3">
    <name type="scientific">Solanum commersonii</name>
    <name type="common">Commerson's wild potato</name>
    <name type="synonym">Commerson's nightshade</name>
    <dbReference type="NCBI Taxonomy" id="4109"/>
    <lineage>
        <taxon>Eukaryota</taxon>
        <taxon>Viridiplantae</taxon>
        <taxon>Streptophyta</taxon>
        <taxon>Embryophyta</taxon>
        <taxon>Tracheophyta</taxon>
        <taxon>Spermatophyta</taxon>
        <taxon>Magnoliopsida</taxon>
        <taxon>eudicotyledons</taxon>
        <taxon>Gunneridae</taxon>
        <taxon>Pentapetalae</taxon>
        <taxon>asterids</taxon>
        <taxon>lamiids</taxon>
        <taxon>Solanales</taxon>
        <taxon>Solanaceae</taxon>
        <taxon>Solanoideae</taxon>
        <taxon>Solaneae</taxon>
        <taxon>Solanum</taxon>
    </lineage>
</organism>
<gene>
    <name evidence="2" type="ORF">H5410_019070</name>
</gene>
<dbReference type="SUPFAM" id="SSF52047">
    <property type="entry name" value="RNI-like"/>
    <property type="match status" value="1"/>
</dbReference>
<dbReference type="InterPro" id="IPR055357">
    <property type="entry name" value="LRR_At1g61320_AtMIF1"/>
</dbReference>
<dbReference type="Gene3D" id="3.80.10.10">
    <property type="entry name" value="Ribonuclease Inhibitor"/>
    <property type="match status" value="1"/>
</dbReference>
<dbReference type="Proteomes" id="UP000824120">
    <property type="component" value="Chromosome 3"/>
</dbReference>
<name>A0A9J6A3P9_SOLCO</name>
<dbReference type="InterPro" id="IPR032675">
    <property type="entry name" value="LRR_dom_sf"/>
</dbReference>
<evidence type="ECO:0000259" key="1">
    <source>
        <dbReference type="Pfam" id="PF23622"/>
    </source>
</evidence>
<dbReference type="AlphaFoldDB" id="A0A9J6A3P9"/>
<proteinExistence type="predicted"/>
<evidence type="ECO:0000313" key="2">
    <source>
        <dbReference type="EMBL" id="KAG5619246.1"/>
    </source>
</evidence>
<dbReference type="PANTHER" id="PTHR34145">
    <property type="entry name" value="OS02G0105600 PROTEIN"/>
    <property type="match status" value="1"/>
</dbReference>
<evidence type="ECO:0000313" key="3">
    <source>
        <dbReference type="Proteomes" id="UP000824120"/>
    </source>
</evidence>
<dbReference type="EMBL" id="JACXVP010000003">
    <property type="protein sequence ID" value="KAG5619246.1"/>
    <property type="molecule type" value="Genomic_DNA"/>
</dbReference>
<keyword evidence="3" id="KW-1185">Reference proteome</keyword>
<comment type="caution">
    <text evidence="2">The sequence shown here is derived from an EMBL/GenBank/DDBJ whole genome shotgun (WGS) entry which is preliminary data.</text>
</comment>
<protein>
    <recommendedName>
        <fullName evidence="1">At1g61320/AtMIF1 LRR domain-containing protein</fullName>
    </recommendedName>
</protein>
<dbReference type="InterPro" id="IPR053772">
    <property type="entry name" value="At1g61320/At1g61330-like"/>
</dbReference>
<dbReference type="OrthoDB" id="1901752at2759"/>
<accession>A0A9J6A3P9</accession>
<feature type="domain" description="At1g61320/AtMIF1 LRR" evidence="1">
    <location>
        <begin position="124"/>
        <end position="188"/>
    </location>
</feature>
<dbReference type="Pfam" id="PF23622">
    <property type="entry name" value="LRR_At1g61320_AtMIF1"/>
    <property type="match status" value="1"/>
</dbReference>
<reference evidence="2 3" key="1">
    <citation type="submission" date="2020-09" db="EMBL/GenBank/DDBJ databases">
        <title>De no assembly of potato wild relative species, Solanum commersonii.</title>
        <authorList>
            <person name="Cho K."/>
        </authorList>
    </citation>
    <scope>NUCLEOTIDE SEQUENCE [LARGE SCALE GENOMIC DNA]</scope>
    <source>
        <strain evidence="2">LZ3.2</strain>
        <tissue evidence="2">Leaf</tissue>
    </source>
</reference>
<sequence length="341" mass="38988">MANIVVGEDRISELPVHIYNSWHLLIWRSQPDLIRQYSQPTTGYSFFRNLEDFVKLVDDSLRPYVEQNLRIETLSLQQLHPRQTAILGSVQTTTAYIPDSIYAAKTLTVLYLSGCNFGIDNSTNNNKLQGLIGTCSLIKDLKLSHCMGFRNLRVSGLVNLEKLEVARCKKLKKIEIWAPSLEQFVYVGVPCEEYPTTLEPELLPCTIDILDGHKTLEYLHLEAADFYMQPVDSYNFGDVDTTWYNNSILIYEAPRVILLPPTRKLDLYIENPMMSLESFVTDMLFAQPKIISVVHGIDSKILQVFHEITTAYMKKKNKRLKEVTNHKAQLRKAASLICVLG</sequence>